<dbReference type="GO" id="GO:0022857">
    <property type="term" value="F:transmembrane transporter activity"/>
    <property type="evidence" value="ECO:0007669"/>
    <property type="project" value="InterPro"/>
</dbReference>
<proteinExistence type="inferred from homology"/>
<dbReference type="NCBIfam" id="TIGR00711">
    <property type="entry name" value="efflux_EmrB"/>
    <property type="match status" value="1"/>
</dbReference>
<evidence type="ECO:0000256" key="1">
    <source>
        <dbReference type="ARBA" id="ARBA00004651"/>
    </source>
</evidence>
<evidence type="ECO:0000256" key="2">
    <source>
        <dbReference type="ARBA" id="ARBA00008537"/>
    </source>
</evidence>
<dbReference type="CDD" id="cd17321">
    <property type="entry name" value="MFS_MMR_MDR_like"/>
    <property type="match status" value="1"/>
</dbReference>
<dbReference type="RefSeq" id="WP_072791377.1">
    <property type="nucleotide sequence ID" value="NZ_FQUL01000027.1"/>
</dbReference>
<dbReference type="InterPro" id="IPR036259">
    <property type="entry name" value="MFS_trans_sf"/>
</dbReference>
<comment type="similarity">
    <text evidence="2">Belongs to the major facilitator superfamily. EmrB family.</text>
</comment>
<evidence type="ECO:0000313" key="10">
    <source>
        <dbReference type="EMBL" id="SHE82815.1"/>
    </source>
</evidence>
<keyword evidence="6 8" id="KW-1133">Transmembrane helix</keyword>
<keyword evidence="5 8" id="KW-0812">Transmembrane</keyword>
<evidence type="ECO:0000256" key="4">
    <source>
        <dbReference type="ARBA" id="ARBA00022475"/>
    </source>
</evidence>
<dbReference type="InterPro" id="IPR011701">
    <property type="entry name" value="MFS"/>
</dbReference>
<dbReference type="PROSITE" id="PS50850">
    <property type="entry name" value="MFS"/>
    <property type="match status" value="1"/>
</dbReference>
<dbReference type="STRING" id="1121881.SAMN02745225_01732"/>
<evidence type="ECO:0000256" key="7">
    <source>
        <dbReference type="ARBA" id="ARBA00023136"/>
    </source>
</evidence>
<feature type="transmembrane region" description="Helical" evidence="8">
    <location>
        <begin position="69"/>
        <end position="90"/>
    </location>
</feature>
<dbReference type="Proteomes" id="UP000184295">
    <property type="component" value="Unassembled WGS sequence"/>
</dbReference>
<dbReference type="SUPFAM" id="SSF103473">
    <property type="entry name" value="MFS general substrate transporter"/>
    <property type="match status" value="1"/>
</dbReference>
<evidence type="ECO:0000256" key="8">
    <source>
        <dbReference type="SAM" id="Phobius"/>
    </source>
</evidence>
<dbReference type="InterPro" id="IPR020846">
    <property type="entry name" value="MFS_dom"/>
</dbReference>
<feature type="domain" description="Major facilitator superfamily (MFS) profile" evidence="9">
    <location>
        <begin position="5"/>
        <end position="464"/>
    </location>
</feature>
<feature type="transmembrane region" description="Helical" evidence="8">
    <location>
        <begin position="293"/>
        <end position="311"/>
    </location>
</feature>
<gene>
    <name evidence="10" type="ORF">SAMN02745225_01732</name>
</gene>
<keyword evidence="3" id="KW-0813">Transport</keyword>
<feature type="transmembrane region" description="Helical" evidence="8">
    <location>
        <begin position="347"/>
        <end position="365"/>
    </location>
</feature>
<comment type="subcellular location">
    <subcellularLocation>
        <location evidence="1">Cell membrane</location>
        <topology evidence="1">Multi-pass membrane protein</topology>
    </subcellularLocation>
</comment>
<feature type="transmembrane region" description="Helical" evidence="8">
    <location>
        <begin position="159"/>
        <end position="178"/>
    </location>
</feature>
<evidence type="ECO:0000313" key="11">
    <source>
        <dbReference type="Proteomes" id="UP000184295"/>
    </source>
</evidence>
<keyword evidence="7 8" id="KW-0472">Membrane</keyword>
<dbReference type="OrthoDB" id="102502at2"/>
<feature type="transmembrane region" description="Helical" evidence="8">
    <location>
        <begin position="130"/>
        <end position="153"/>
    </location>
</feature>
<dbReference type="PANTHER" id="PTHR42718:SF9">
    <property type="entry name" value="MAJOR FACILITATOR SUPERFAMILY MULTIDRUG TRANSPORTER MFSC"/>
    <property type="match status" value="1"/>
</dbReference>
<accession>A0A1M4WNM2</accession>
<dbReference type="EMBL" id="FQUL01000027">
    <property type="protein sequence ID" value="SHE82815.1"/>
    <property type="molecule type" value="Genomic_DNA"/>
</dbReference>
<keyword evidence="4" id="KW-1003">Cell membrane</keyword>
<feature type="transmembrane region" description="Helical" evidence="8">
    <location>
        <begin position="36"/>
        <end position="57"/>
    </location>
</feature>
<reference evidence="11" key="1">
    <citation type="submission" date="2016-11" db="EMBL/GenBank/DDBJ databases">
        <authorList>
            <person name="Varghese N."/>
            <person name="Submissions S."/>
        </authorList>
    </citation>
    <scope>NUCLEOTIDE SEQUENCE [LARGE SCALE GENOMIC DNA]</scope>
    <source>
        <strain evidence="11">DSM 19514</strain>
    </source>
</reference>
<organism evidence="10 11">
    <name type="scientific">Ferrithrix thermotolerans DSM 19514</name>
    <dbReference type="NCBI Taxonomy" id="1121881"/>
    <lineage>
        <taxon>Bacteria</taxon>
        <taxon>Bacillati</taxon>
        <taxon>Actinomycetota</taxon>
        <taxon>Acidimicrobiia</taxon>
        <taxon>Acidimicrobiales</taxon>
        <taxon>Acidimicrobiaceae</taxon>
        <taxon>Ferrithrix</taxon>
    </lineage>
</organism>
<evidence type="ECO:0000259" key="9">
    <source>
        <dbReference type="PROSITE" id="PS50850"/>
    </source>
</evidence>
<feature type="transmembrane region" description="Helical" evidence="8">
    <location>
        <begin position="190"/>
        <end position="207"/>
    </location>
</feature>
<dbReference type="Gene3D" id="1.20.1720.10">
    <property type="entry name" value="Multidrug resistance protein D"/>
    <property type="match status" value="1"/>
</dbReference>
<dbReference type="Pfam" id="PF07690">
    <property type="entry name" value="MFS_1"/>
    <property type="match status" value="1"/>
</dbReference>
<evidence type="ECO:0000256" key="6">
    <source>
        <dbReference type="ARBA" id="ARBA00022989"/>
    </source>
</evidence>
<dbReference type="GO" id="GO:0005886">
    <property type="term" value="C:plasma membrane"/>
    <property type="evidence" value="ECO:0007669"/>
    <property type="project" value="UniProtKB-SubCell"/>
</dbReference>
<feature type="transmembrane region" description="Helical" evidence="8">
    <location>
        <begin position="318"/>
        <end position="341"/>
    </location>
</feature>
<evidence type="ECO:0000256" key="3">
    <source>
        <dbReference type="ARBA" id="ARBA00022448"/>
    </source>
</evidence>
<feature type="transmembrane region" description="Helical" evidence="8">
    <location>
        <begin position="440"/>
        <end position="458"/>
    </location>
</feature>
<dbReference type="PANTHER" id="PTHR42718">
    <property type="entry name" value="MAJOR FACILITATOR SUPERFAMILY MULTIDRUG TRANSPORTER MFSC"/>
    <property type="match status" value="1"/>
</dbReference>
<sequence>MQSLALLVIVTGVLITAVDTTIVVLALPEMQRALHVGLSSVIWVVIGYLLVITLLSTQVGKIGDMFGRVRMYETGFLIFVLGSLLCALSWNEASIIGFRLLQGVGGALVASNSGAVIADTFPPERRGRAYGFNAIGWNVGAVLGVVLGGVIVTYLSWRWIFWINVPIGLAAFALALRVLKESTERRSRRLDVAGMVILGAGLFSLLWGMTKLTSQSLDLTIVSLLLLGVALLVVFAFVEKMQKDPMLSLSIFKIPTLAPSMLAALLQSLANFAVLFLLLMYLQGVRHLSPVDASLLLVPGYIVGGIVGPIGGRMADKVGAVIPATIGLSIQVLALIIYAQLTPTSPLWAVSLAYIVGAIGAGAFFPANNSAVMKAAPPESFGIASGVLRTFANTGMVFSFALAIVIASQTISKAQAFAIFVGSTTLTNATADSFTHGIHSAFYVSAGIMIVAALLSAMRGRGAKAGLSARS</sequence>
<dbReference type="InterPro" id="IPR004638">
    <property type="entry name" value="EmrB-like"/>
</dbReference>
<name>A0A1M4WNM2_9ACTN</name>
<protein>
    <submittedName>
        <fullName evidence="10">Drug resistance transporter, EmrB/QacA subfamily</fullName>
    </submittedName>
</protein>
<dbReference type="AlphaFoldDB" id="A0A1M4WNM2"/>
<dbReference type="Gene3D" id="1.20.1250.20">
    <property type="entry name" value="MFS general substrate transporter like domains"/>
    <property type="match status" value="1"/>
</dbReference>
<feature type="transmembrane region" description="Helical" evidence="8">
    <location>
        <begin position="259"/>
        <end position="281"/>
    </location>
</feature>
<evidence type="ECO:0000256" key="5">
    <source>
        <dbReference type="ARBA" id="ARBA00022692"/>
    </source>
</evidence>
<feature type="transmembrane region" description="Helical" evidence="8">
    <location>
        <begin position="219"/>
        <end position="238"/>
    </location>
</feature>
<keyword evidence="11" id="KW-1185">Reference proteome</keyword>